<dbReference type="Proteomes" id="UP001482620">
    <property type="component" value="Unassembled WGS sequence"/>
</dbReference>
<dbReference type="EMBL" id="JAHRIQ010012428">
    <property type="protein sequence ID" value="MEQ2224797.1"/>
    <property type="molecule type" value="Genomic_DNA"/>
</dbReference>
<keyword evidence="2" id="KW-1185">Reference proteome</keyword>
<gene>
    <name evidence="1" type="ORF">ILYODFUR_011231</name>
</gene>
<protein>
    <submittedName>
        <fullName evidence="1">Uncharacterized protein</fullName>
    </submittedName>
</protein>
<name>A0ABV0SZN6_9TELE</name>
<comment type="caution">
    <text evidence="1">The sequence shown here is derived from an EMBL/GenBank/DDBJ whole genome shotgun (WGS) entry which is preliminary data.</text>
</comment>
<organism evidence="1 2">
    <name type="scientific">Ilyodon furcidens</name>
    <name type="common">goldbreast splitfin</name>
    <dbReference type="NCBI Taxonomy" id="33524"/>
    <lineage>
        <taxon>Eukaryota</taxon>
        <taxon>Metazoa</taxon>
        <taxon>Chordata</taxon>
        <taxon>Craniata</taxon>
        <taxon>Vertebrata</taxon>
        <taxon>Euteleostomi</taxon>
        <taxon>Actinopterygii</taxon>
        <taxon>Neopterygii</taxon>
        <taxon>Teleostei</taxon>
        <taxon>Neoteleostei</taxon>
        <taxon>Acanthomorphata</taxon>
        <taxon>Ovalentaria</taxon>
        <taxon>Atherinomorphae</taxon>
        <taxon>Cyprinodontiformes</taxon>
        <taxon>Goodeidae</taxon>
        <taxon>Ilyodon</taxon>
    </lineage>
</organism>
<sequence length="110" mass="12269">MLCGKPLTYYLAVAEFLQITSSTQDVIRLCAPTFAVSHPLFLPLPEDNINYSHSNPLGKVYHHQSFCIPVLDIKPTHQFLITSVPCSNMSIDICTNHHTLTSGDVLHHVI</sequence>
<reference evidence="1 2" key="1">
    <citation type="submission" date="2021-06" db="EMBL/GenBank/DDBJ databases">
        <authorList>
            <person name="Palmer J.M."/>
        </authorList>
    </citation>
    <scope>NUCLEOTIDE SEQUENCE [LARGE SCALE GENOMIC DNA]</scope>
    <source>
        <strain evidence="2">if_2019</strain>
        <tissue evidence="1">Muscle</tissue>
    </source>
</reference>
<accession>A0ABV0SZN6</accession>
<proteinExistence type="predicted"/>
<evidence type="ECO:0000313" key="2">
    <source>
        <dbReference type="Proteomes" id="UP001482620"/>
    </source>
</evidence>
<evidence type="ECO:0000313" key="1">
    <source>
        <dbReference type="EMBL" id="MEQ2224797.1"/>
    </source>
</evidence>